<dbReference type="GO" id="GO:0008270">
    <property type="term" value="F:zinc ion binding"/>
    <property type="evidence" value="ECO:0007669"/>
    <property type="project" value="UniProtKB-KW"/>
</dbReference>
<evidence type="ECO:0000256" key="6">
    <source>
        <dbReference type="ARBA" id="ARBA00022786"/>
    </source>
</evidence>
<dbReference type="Pfam" id="PF13639">
    <property type="entry name" value="zf-RING_2"/>
    <property type="match status" value="1"/>
</dbReference>
<evidence type="ECO:0000256" key="3">
    <source>
        <dbReference type="ARBA" id="ARBA00022679"/>
    </source>
</evidence>
<dbReference type="OrthoDB" id="8062037at2759"/>
<dbReference type="EMBL" id="LFYR01000691">
    <property type="protein sequence ID" value="KMZ71052.1"/>
    <property type="molecule type" value="Genomic_DNA"/>
</dbReference>
<dbReference type="GO" id="GO:0016567">
    <property type="term" value="P:protein ubiquitination"/>
    <property type="evidence" value="ECO:0000318"/>
    <property type="project" value="GO_Central"/>
</dbReference>
<evidence type="ECO:0000313" key="12">
    <source>
        <dbReference type="Proteomes" id="UP000036987"/>
    </source>
</evidence>
<proteinExistence type="predicted"/>
<keyword evidence="12" id="KW-1185">Reference proteome</keyword>
<keyword evidence="3" id="KW-0808">Transferase</keyword>
<dbReference type="STRING" id="29655.A0A0K9PS57"/>
<dbReference type="FunFam" id="3.30.40.10:FF:000127">
    <property type="entry name" value="E3 ubiquitin-protein ligase RNF181"/>
    <property type="match status" value="1"/>
</dbReference>
<comment type="catalytic activity">
    <reaction evidence="1">
        <text>S-ubiquitinyl-[E2 ubiquitin-conjugating enzyme]-L-cysteine + [acceptor protein]-L-lysine = [E2 ubiquitin-conjugating enzyme]-L-cysteine + N(6)-ubiquitinyl-[acceptor protein]-L-lysine.</text>
        <dbReference type="EC" id="2.3.2.27"/>
    </reaction>
</comment>
<name>A0A0K9PS57_ZOSMR</name>
<dbReference type="SMART" id="SM00184">
    <property type="entry name" value="RING"/>
    <property type="match status" value="1"/>
</dbReference>
<evidence type="ECO:0000256" key="5">
    <source>
        <dbReference type="ARBA" id="ARBA00022771"/>
    </source>
</evidence>
<evidence type="ECO:0000256" key="2">
    <source>
        <dbReference type="ARBA" id="ARBA00012483"/>
    </source>
</evidence>
<dbReference type="PANTHER" id="PTHR15710:SF4">
    <property type="entry name" value="E3 UBIQUITIN-PROTEIN LIGASE AIP2"/>
    <property type="match status" value="1"/>
</dbReference>
<feature type="domain" description="RING-type" evidence="10">
    <location>
        <begin position="237"/>
        <end position="278"/>
    </location>
</feature>
<keyword evidence="4" id="KW-0479">Metal-binding</keyword>
<dbReference type="EC" id="2.3.2.27" evidence="2"/>
<evidence type="ECO:0000256" key="7">
    <source>
        <dbReference type="ARBA" id="ARBA00022833"/>
    </source>
</evidence>
<dbReference type="CDD" id="cd16667">
    <property type="entry name" value="RING-H2_RNF126-like"/>
    <property type="match status" value="1"/>
</dbReference>
<evidence type="ECO:0000256" key="9">
    <source>
        <dbReference type="SAM" id="MobiDB-lite"/>
    </source>
</evidence>
<evidence type="ECO:0000313" key="11">
    <source>
        <dbReference type="EMBL" id="KMZ71052.1"/>
    </source>
</evidence>
<evidence type="ECO:0000256" key="1">
    <source>
        <dbReference type="ARBA" id="ARBA00000900"/>
    </source>
</evidence>
<reference evidence="12" key="1">
    <citation type="journal article" date="2016" name="Nature">
        <title>The genome of the seagrass Zostera marina reveals angiosperm adaptation to the sea.</title>
        <authorList>
            <person name="Olsen J.L."/>
            <person name="Rouze P."/>
            <person name="Verhelst B."/>
            <person name="Lin Y.-C."/>
            <person name="Bayer T."/>
            <person name="Collen J."/>
            <person name="Dattolo E."/>
            <person name="De Paoli E."/>
            <person name="Dittami S."/>
            <person name="Maumus F."/>
            <person name="Michel G."/>
            <person name="Kersting A."/>
            <person name="Lauritano C."/>
            <person name="Lohaus R."/>
            <person name="Toepel M."/>
            <person name="Tonon T."/>
            <person name="Vanneste K."/>
            <person name="Amirebrahimi M."/>
            <person name="Brakel J."/>
            <person name="Bostroem C."/>
            <person name="Chovatia M."/>
            <person name="Grimwood J."/>
            <person name="Jenkins J.W."/>
            <person name="Jueterbock A."/>
            <person name="Mraz A."/>
            <person name="Stam W.T."/>
            <person name="Tice H."/>
            <person name="Bornberg-Bauer E."/>
            <person name="Green P.J."/>
            <person name="Pearson G.A."/>
            <person name="Procaccini G."/>
            <person name="Duarte C.M."/>
            <person name="Schmutz J."/>
            <person name="Reusch T.B.H."/>
            <person name="Van de Peer Y."/>
        </authorList>
    </citation>
    <scope>NUCLEOTIDE SEQUENCE [LARGE SCALE GENOMIC DNA]</scope>
    <source>
        <strain evidence="12">cv. Finnish</strain>
    </source>
</reference>
<dbReference type="SUPFAM" id="SSF57850">
    <property type="entry name" value="RING/U-box"/>
    <property type="match status" value="1"/>
</dbReference>
<protein>
    <recommendedName>
        <fullName evidence="2">RING-type E3 ubiquitin transferase</fullName>
        <ecNumber evidence="2">2.3.2.27</ecNumber>
    </recommendedName>
</protein>
<dbReference type="InterPro" id="IPR001841">
    <property type="entry name" value="Znf_RING"/>
</dbReference>
<dbReference type="Proteomes" id="UP000036987">
    <property type="component" value="Unassembled WGS sequence"/>
</dbReference>
<keyword evidence="7" id="KW-0862">Zinc</keyword>
<keyword evidence="6" id="KW-0833">Ubl conjugation pathway</keyword>
<dbReference type="InterPro" id="IPR013083">
    <property type="entry name" value="Znf_RING/FYVE/PHD"/>
</dbReference>
<gene>
    <name evidence="11" type="ORF">ZOSMA_189G00130</name>
</gene>
<evidence type="ECO:0000256" key="8">
    <source>
        <dbReference type="PROSITE-ProRule" id="PRU00175"/>
    </source>
</evidence>
<dbReference type="Gene3D" id="3.30.40.10">
    <property type="entry name" value="Zinc/RING finger domain, C3HC4 (zinc finger)"/>
    <property type="match status" value="1"/>
</dbReference>
<comment type="caution">
    <text evidence="11">The sequence shown here is derived from an EMBL/GenBank/DDBJ whole genome shotgun (WGS) entry which is preliminary data.</text>
</comment>
<dbReference type="OMA" id="YSVICRV"/>
<dbReference type="GO" id="GO:0061630">
    <property type="term" value="F:ubiquitin protein ligase activity"/>
    <property type="evidence" value="ECO:0000318"/>
    <property type="project" value="GO_Central"/>
</dbReference>
<feature type="region of interest" description="Disordered" evidence="9">
    <location>
        <begin position="287"/>
        <end position="317"/>
    </location>
</feature>
<organism evidence="11 12">
    <name type="scientific">Zostera marina</name>
    <name type="common">Eelgrass</name>
    <dbReference type="NCBI Taxonomy" id="29655"/>
    <lineage>
        <taxon>Eukaryota</taxon>
        <taxon>Viridiplantae</taxon>
        <taxon>Streptophyta</taxon>
        <taxon>Embryophyta</taxon>
        <taxon>Tracheophyta</taxon>
        <taxon>Spermatophyta</taxon>
        <taxon>Magnoliopsida</taxon>
        <taxon>Liliopsida</taxon>
        <taxon>Zosteraceae</taxon>
        <taxon>Zostera</taxon>
    </lineage>
</organism>
<dbReference type="AlphaFoldDB" id="A0A0K9PS57"/>
<dbReference type="GO" id="GO:0005737">
    <property type="term" value="C:cytoplasm"/>
    <property type="evidence" value="ECO:0000318"/>
    <property type="project" value="GO_Central"/>
</dbReference>
<evidence type="ECO:0000256" key="4">
    <source>
        <dbReference type="ARBA" id="ARBA00022723"/>
    </source>
</evidence>
<keyword evidence="5 8" id="KW-0863">Zinc-finger</keyword>
<evidence type="ECO:0000259" key="10">
    <source>
        <dbReference type="PROSITE" id="PS50089"/>
    </source>
</evidence>
<accession>A0A0K9PS57</accession>
<sequence>MASEESAMIEELLRLQNKLGKKQSFEDAVGRISSIVCDHYSLSASQDLRRAIYSAVCRVATILQTRHTALGFWLAGLKLFEEIESRVTDSSERGHLKNCIARARQYLHETENPPQILNPTNNNRRYLFEGHLTTEPEPPPPAWLVAQNVLRNLVSSQGAEDNTTENNGVPDYLQQMMSNIEGFDGVEDISEVIEASLREIGAGPQRPPPASKEVVANLPIINVTDEIVARLGSETECAVCRENLVLNDMMQELPCEHLFHPNCLKPWLDENNSCPICRHELRTDDHAYESQKERDKEDEEERKGAANALPGGEYMYV</sequence>
<dbReference type="PANTHER" id="PTHR15710">
    <property type="entry name" value="E3 UBIQUITIN-PROTEIN LIGASE PRAJA"/>
    <property type="match status" value="1"/>
</dbReference>
<dbReference type="PROSITE" id="PS50089">
    <property type="entry name" value="ZF_RING_2"/>
    <property type="match status" value="1"/>
</dbReference>